<keyword evidence="5" id="KW-1185">Reference proteome</keyword>
<dbReference type="PROSITE" id="PS00957">
    <property type="entry name" value="NAD_G3PDH"/>
    <property type="match status" value="1"/>
</dbReference>
<dbReference type="GO" id="GO:0006072">
    <property type="term" value="P:glycerol-3-phosphate metabolic process"/>
    <property type="evidence" value="ECO:0007669"/>
    <property type="project" value="InterPro"/>
</dbReference>
<evidence type="ECO:0000259" key="4">
    <source>
        <dbReference type="Pfam" id="PF07479"/>
    </source>
</evidence>
<dbReference type="OrthoDB" id="10263760at2759"/>
<comment type="catalytic activity">
    <reaction evidence="3">
        <text>sn-glycerol 3-phosphate + NAD(+) = dihydroxyacetone phosphate + NADH + H(+)</text>
        <dbReference type="Rhea" id="RHEA:11092"/>
        <dbReference type="ChEBI" id="CHEBI:15378"/>
        <dbReference type="ChEBI" id="CHEBI:57540"/>
        <dbReference type="ChEBI" id="CHEBI:57597"/>
        <dbReference type="ChEBI" id="CHEBI:57642"/>
        <dbReference type="ChEBI" id="CHEBI:57945"/>
        <dbReference type="EC" id="1.1.1.8"/>
    </reaction>
    <physiologicalReaction direction="left-to-right" evidence="3">
        <dbReference type="Rhea" id="RHEA:11093"/>
    </physiologicalReaction>
</comment>
<dbReference type="Pfam" id="PF07479">
    <property type="entry name" value="NAD_Gly3P_dh_C"/>
    <property type="match status" value="1"/>
</dbReference>
<dbReference type="EC" id="1.1.1.8" evidence="2"/>
<organism evidence="5 6">
    <name type="scientific">Notothenia coriiceps</name>
    <name type="common">black rockcod</name>
    <dbReference type="NCBI Taxonomy" id="8208"/>
    <lineage>
        <taxon>Eukaryota</taxon>
        <taxon>Metazoa</taxon>
        <taxon>Chordata</taxon>
        <taxon>Craniata</taxon>
        <taxon>Vertebrata</taxon>
        <taxon>Euteleostomi</taxon>
        <taxon>Actinopterygii</taxon>
        <taxon>Neopterygii</taxon>
        <taxon>Teleostei</taxon>
        <taxon>Neoteleostei</taxon>
        <taxon>Acanthomorphata</taxon>
        <taxon>Eupercaria</taxon>
        <taxon>Perciformes</taxon>
        <taxon>Notothenioidei</taxon>
        <taxon>Nototheniidae</taxon>
        <taxon>Notothenia</taxon>
    </lineage>
</organism>
<evidence type="ECO:0000313" key="6">
    <source>
        <dbReference type="RefSeq" id="XP_010793808.1"/>
    </source>
</evidence>
<evidence type="ECO:0000256" key="3">
    <source>
        <dbReference type="ARBA" id="ARBA00048723"/>
    </source>
</evidence>
<protein>
    <recommendedName>
        <fullName evidence="2">glycerol-3-phosphate dehydrogenase (NAD(+))</fullName>
        <ecNumber evidence="2">1.1.1.8</ecNumber>
    </recommendedName>
</protein>
<dbReference type="PANTHER" id="PTHR11728:SF46">
    <property type="entry name" value="GLYCEROL-3-PHOSPHATE DEHYDROGENASE [NAD(+)]"/>
    <property type="match status" value="1"/>
</dbReference>
<proteinExistence type="inferred from homology"/>
<reference evidence="6" key="1">
    <citation type="submission" date="2025-08" db="UniProtKB">
        <authorList>
            <consortium name="RefSeq"/>
        </authorList>
    </citation>
    <scope>IDENTIFICATION</scope>
    <source>
        <tissue evidence="6">Muscle</tissue>
    </source>
</reference>
<dbReference type="InterPro" id="IPR008927">
    <property type="entry name" value="6-PGluconate_DH-like_C_sf"/>
</dbReference>
<evidence type="ECO:0000256" key="2">
    <source>
        <dbReference type="ARBA" id="ARBA00013218"/>
    </source>
</evidence>
<dbReference type="RefSeq" id="XP_010793808.1">
    <property type="nucleotide sequence ID" value="XM_010795506.1"/>
</dbReference>
<feature type="domain" description="Glycerol-3-phosphate dehydrogenase NAD-dependent C-terminal" evidence="4">
    <location>
        <begin position="147"/>
        <end position="290"/>
    </location>
</feature>
<dbReference type="InterPro" id="IPR006109">
    <property type="entry name" value="G3P_DH_NAD-dep_C"/>
</dbReference>
<dbReference type="GeneID" id="104966319"/>
<dbReference type="Gene3D" id="1.10.1040.10">
    <property type="entry name" value="N-(1-d-carboxylethyl)-l-norvaline Dehydrogenase, domain 2"/>
    <property type="match status" value="1"/>
</dbReference>
<dbReference type="InterPro" id="IPR013328">
    <property type="entry name" value="6PGD_dom2"/>
</dbReference>
<dbReference type="FunFam" id="1.10.1040.10:FF:000084">
    <property type="entry name" value="Glycerol-3-phosphate dehydrogenase [NAD(+)], cytoplasmic"/>
    <property type="match status" value="1"/>
</dbReference>
<dbReference type="AlphaFoldDB" id="A0A6I9Q0Y5"/>
<dbReference type="Proteomes" id="UP000504611">
    <property type="component" value="Unplaced"/>
</dbReference>
<dbReference type="PANTHER" id="PTHR11728">
    <property type="entry name" value="GLYCEROL-3-PHOSPHATE DEHYDROGENASE"/>
    <property type="match status" value="1"/>
</dbReference>
<name>A0A6I9Q0Y5_9TELE</name>
<dbReference type="SUPFAM" id="SSF48179">
    <property type="entry name" value="6-phosphogluconate dehydrogenase C-terminal domain-like"/>
    <property type="match status" value="1"/>
</dbReference>
<gene>
    <name evidence="6" type="primary">LOC104966319</name>
</gene>
<evidence type="ECO:0000313" key="5">
    <source>
        <dbReference type="Proteomes" id="UP000504611"/>
    </source>
</evidence>
<dbReference type="KEGG" id="ncc:104966319"/>
<dbReference type="GO" id="GO:0005975">
    <property type="term" value="P:carbohydrate metabolic process"/>
    <property type="evidence" value="ECO:0007669"/>
    <property type="project" value="InterPro"/>
</dbReference>
<dbReference type="InterPro" id="IPR006168">
    <property type="entry name" value="G3P_DH_NAD-dep"/>
</dbReference>
<comment type="similarity">
    <text evidence="1">Belongs to the NAD-dependent glycerol-3-phosphate dehydrogenase family.</text>
</comment>
<evidence type="ECO:0000256" key="1">
    <source>
        <dbReference type="ARBA" id="ARBA00011009"/>
    </source>
</evidence>
<accession>A0A6I9Q0Y5</accession>
<dbReference type="GO" id="GO:0141152">
    <property type="term" value="F:glycerol-3-phosphate dehydrogenase (NAD+) activity"/>
    <property type="evidence" value="ECO:0007669"/>
    <property type="project" value="UniProtKB-EC"/>
</dbReference>
<sequence>MICRAGPWAITGLEGSPRLPGGRRGRALHTIVWTQQRGCIVNPYRAADFLCLPIDGRGEPSALFFGHTFLRGKRDRVCSVSRSPDLSRVTTEGEVSEAQRLLKPVRDKTPGGSETPVGARNEANGHIFKELLQTSNFRITVVKASDTVELCGALKNIVAVGAGFCDGLGFGDNTKAAVIRLGLMEMVAFAEIFCKGPVSSDTFLESCGVADLITTCYGGRNRKVAEAFVRTSKSIVELEAEMLNGQKLQGPQTSAEVYKVLKKKDMVDKFPLFSAVYLICFEGKEVKEFITCLQNHPEHM</sequence>
<dbReference type="PRINTS" id="PR00077">
    <property type="entry name" value="GPDHDRGNASE"/>
</dbReference>
<dbReference type="GO" id="GO:0005829">
    <property type="term" value="C:cytosol"/>
    <property type="evidence" value="ECO:0007669"/>
    <property type="project" value="TreeGrafter"/>
</dbReference>